<dbReference type="AlphaFoldDB" id="A0AAN9N946"/>
<comment type="caution">
    <text evidence="1">The sequence shown here is derived from an EMBL/GenBank/DDBJ whole genome shotgun (WGS) entry which is preliminary data.</text>
</comment>
<name>A0AAN9N946_PHACN</name>
<organism evidence="1 2">
    <name type="scientific">Phaseolus coccineus</name>
    <name type="common">Scarlet runner bean</name>
    <name type="synonym">Phaseolus multiflorus</name>
    <dbReference type="NCBI Taxonomy" id="3886"/>
    <lineage>
        <taxon>Eukaryota</taxon>
        <taxon>Viridiplantae</taxon>
        <taxon>Streptophyta</taxon>
        <taxon>Embryophyta</taxon>
        <taxon>Tracheophyta</taxon>
        <taxon>Spermatophyta</taxon>
        <taxon>Magnoliopsida</taxon>
        <taxon>eudicotyledons</taxon>
        <taxon>Gunneridae</taxon>
        <taxon>Pentapetalae</taxon>
        <taxon>rosids</taxon>
        <taxon>fabids</taxon>
        <taxon>Fabales</taxon>
        <taxon>Fabaceae</taxon>
        <taxon>Papilionoideae</taxon>
        <taxon>50 kb inversion clade</taxon>
        <taxon>NPAAA clade</taxon>
        <taxon>indigoferoid/millettioid clade</taxon>
        <taxon>Phaseoleae</taxon>
        <taxon>Phaseolus</taxon>
    </lineage>
</organism>
<protein>
    <submittedName>
        <fullName evidence="1">Uncharacterized protein</fullName>
    </submittedName>
</protein>
<sequence>MTLPHMTVPYQNYIKNCTSLYDARITSIILDQSDHISSFSLAIAAEQETTSYCCYVAKNSRPPAIALQAVINQLGIDPAFLNRHIAYDALKLNLNQFCNKSRTPAESQIRPFTCKMISYVVISQKSIFAKSTPAGDSRDNFLASSIGNCCRGVLVLNGLHRVCTLNIVPFAAQGCHPCCA</sequence>
<gene>
    <name evidence="1" type="ORF">VNO80_10684</name>
</gene>
<reference evidence="1 2" key="1">
    <citation type="submission" date="2024-01" db="EMBL/GenBank/DDBJ databases">
        <title>The genomes of 5 underutilized Papilionoideae crops provide insights into root nodulation and disease resistanc.</title>
        <authorList>
            <person name="Jiang F."/>
        </authorList>
    </citation>
    <scope>NUCLEOTIDE SEQUENCE [LARGE SCALE GENOMIC DNA]</scope>
    <source>
        <strain evidence="1">JINMINGXINNONG_FW02</strain>
        <tissue evidence="1">Leaves</tissue>
    </source>
</reference>
<proteinExistence type="predicted"/>
<evidence type="ECO:0000313" key="1">
    <source>
        <dbReference type="EMBL" id="KAK7368656.1"/>
    </source>
</evidence>
<evidence type="ECO:0000313" key="2">
    <source>
        <dbReference type="Proteomes" id="UP001374584"/>
    </source>
</evidence>
<dbReference type="Proteomes" id="UP001374584">
    <property type="component" value="Unassembled WGS sequence"/>
</dbReference>
<keyword evidence="2" id="KW-1185">Reference proteome</keyword>
<dbReference type="EMBL" id="JAYMYR010000004">
    <property type="protein sequence ID" value="KAK7368656.1"/>
    <property type="molecule type" value="Genomic_DNA"/>
</dbReference>
<accession>A0AAN9N946</accession>